<organism evidence="1">
    <name type="scientific">Octopus bimaculoides</name>
    <name type="common">California two-spotted octopus</name>
    <dbReference type="NCBI Taxonomy" id="37653"/>
    <lineage>
        <taxon>Eukaryota</taxon>
        <taxon>Metazoa</taxon>
        <taxon>Spiralia</taxon>
        <taxon>Lophotrochozoa</taxon>
        <taxon>Mollusca</taxon>
        <taxon>Cephalopoda</taxon>
        <taxon>Coleoidea</taxon>
        <taxon>Octopodiformes</taxon>
        <taxon>Octopoda</taxon>
        <taxon>Incirrata</taxon>
        <taxon>Octopodidae</taxon>
        <taxon>Octopus</taxon>
    </lineage>
</organism>
<name>A0A0L8FG18_OCTBM</name>
<dbReference type="EMBL" id="KQ432975">
    <property type="protein sequence ID" value="KOF62594.1"/>
    <property type="molecule type" value="Genomic_DNA"/>
</dbReference>
<dbReference type="AlphaFoldDB" id="A0A0L8FG18"/>
<proteinExistence type="predicted"/>
<gene>
    <name evidence="1" type="ORF">OCBIM_22022709mg</name>
</gene>
<accession>A0A0L8FG18</accession>
<evidence type="ECO:0000313" key="1">
    <source>
        <dbReference type="EMBL" id="KOF62594.1"/>
    </source>
</evidence>
<reference evidence="1" key="1">
    <citation type="submission" date="2015-07" db="EMBL/GenBank/DDBJ databases">
        <title>MeaNS - Measles Nucleotide Surveillance Program.</title>
        <authorList>
            <person name="Tran T."/>
            <person name="Druce J."/>
        </authorList>
    </citation>
    <scope>NUCLEOTIDE SEQUENCE</scope>
    <source>
        <strain evidence="1">UCB-OBI-ISO-001</strain>
        <tissue evidence="1">Gonad</tissue>
    </source>
</reference>
<protein>
    <submittedName>
        <fullName evidence="1">Uncharacterized protein</fullName>
    </submittedName>
</protein>
<sequence length="63" mass="7461">MNTISRDINYFKFGQDIEMKKEKLLIKFFVPKFRCAIECLQCEILCLYACVNVCKNTYSCFSD</sequence>